<name>A0A7J0G2X9_9ERIC</name>
<evidence type="ECO:0000313" key="2">
    <source>
        <dbReference type="EMBL" id="GFZ06784.1"/>
    </source>
</evidence>
<dbReference type="Proteomes" id="UP000585474">
    <property type="component" value="Unassembled WGS sequence"/>
</dbReference>
<sequence>MRNLYRIETSKAPMKFLASQPNQAKEKSRRIEASKVPNNCLIQANQAQDAPSDCIHQVLEEVSCKPTKSSKRKAPRIKASKAQKYFLTYALAFKATAHDKTPSNSTKLEARYSKSKSSSISIKILHFLQPN</sequence>
<protein>
    <submittedName>
        <fullName evidence="1">Uncharacterized protein</fullName>
    </submittedName>
</protein>
<gene>
    <name evidence="1" type="ORF">Acr_17g0007090</name>
    <name evidence="2" type="ORF">Acr_18g0009540</name>
</gene>
<reference evidence="1 3" key="1">
    <citation type="submission" date="2019-07" db="EMBL/GenBank/DDBJ databases">
        <title>De Novo Assembly of kiwifruit Actinidia rufa.</title>
        <authorList>
            <person name="Sugita-Konishi S."/>
            <person name="Sato K."/>
            <person name="Mori E."/>
            <person name="Abe Y."/>
            <person name="Kisaki G."/>
            <person name="Hamano K."/>
            <person name="Suezawa K."/>
            <person name="Otani M."/>
            <person name="Fukuda T."/>
            <person name="Manabe T."/>
            <person name="Gomi K."/>
            <person name="Tabuchi M."/>
            <person name="Akimitsu K."/>
            <person name="Kataoka I."/>
        </authorList>
    </citation>
    <scope>NUCLEOTIDE SEQUENCE [LARGE SCALE GENOMIC DNA]</scope>
    <source>
        <strain evidence="3">cv. Fuchu</strain>
        <strain evidence="1">Fuchu</strain>
    </source>
</reference>
<dbReference type="AlphaFoldDB" id="A0A7J0G2X9"/>
<comment type="caution">
    <text evidence="1">The sequence shown here is derived from an EMBL/GenBank/DDBJ whole genome shotgun (WGS) entry which is preliminary data.</text>
</comment>
<dbReference type="EMBL" id="BJWL01000017">
    <property type="protein sequence ID" value="GFZ05137.1"/>
    <property type="molecule type" value="Genomic_DNA"/>
</dbReference>
<keyword evidence="3" id="KW-1185">Reference proteome</keyword>
<evidence type="ECO:0000313" key="1">
    <source>
        <dbReference type="EMBL" id="GFZ05137.1"/>
    </source>
</evidence>
<accession>A0A7J0G2X9</accession>
<organism evidence="1 3">
    <name type="scientific">Actinidia rufa</name>
    <dbReference type="NCBI Taxonomy" id="165716"/>
    <lineage>
        <taxon>Eukaryota</taxon>
        <taxon>Viridiplantae</taxon>
        <taxon>Streptophyta</taxon>
        <taxon>Embryophyta</taxon>
        <taxon>Tracheophyta</taxon>
        <taxon>Spermatophyta</taxon>
        <taxon>Magnoliopsida</taxon>
        <taxon>eudicotyledons</taxon>
        <taxon>Gunneridae</taxon>
        <taxon>Pentapetalae</taxon>
        <taxon>asterids</taxon>
        <taxon>Ericales</taxon>
        <taxon>Actinidiaceae</taxon>
        <taxon>Actinidia</taxon>
    </lineage>
</organism>
<dbReference type="EMBL" id="BJWL01000018">
    <property type="protein sequence ID" value="GFZ06784.1"/>
    <property type="molecule type" value="Genomic_DNA"/>
</dbReference>
<proteinExistence type="predicted"/>
<evidence type="ECO:0000313" key="3">
    <source>
        <dbReference type="Proteomes" id="UP000585474"/>
    </source>
</evidence>